<evidence type="ECO:0000313" key="3">
    <source>
        <dbReference type="Proteomes" id="UP000238937"/>
    </source>
</evidence>
<feature type="signal peptide" evidence="1">
    <location>
        <begin position="1"/>
        <end position="24"/>
    </location>
</feature>
<proteinExistence type="predicted"/>
<dbReference type="OrthoDB" id="10003135at2"/>
<feature type="chain" id="PRO_5015703165" evidence="1">
    <location>
        <begin position="25"/>
        <end position="102"/>
    </location>
</feature>
<dbReference type="EMBL" id="PVWO01000025">
    <property type="protein sequence ID" value="PSB58730.1"/>
    <property type="molecule type" value="Genomic_DNA"/>
</dbReference>
<keyword evidence="3" id="KW-1185">Reference proteome</keyword>
<evidence type="ECO:0000313" key="2">
    <source>
        <dbReference type="EMBL" id="PSB58730.1"/>
    </source>
</evidence>
<dbReference type="AlphaFoldDB" id="A0A2T1GLH7"/>
<reference evidence="2 3" key="1">
    <citation type="submission" date="2018-03" db="EMBL/GenBank/DDBJ databases">
        <title>The ancient ancestry and fast evolution of plastids.</title>
        <authorList>
            <person name="Moore K.R."/>
            <person name="Magnabosco C."/>
            <person name="Momper L."/>
            <person name="Gold D.A."/>
            <person name="Bosak T."/>
            <person name="Fournier G.P."/>
        </authorList>
    </citation>
    <scope>NUCLEOTIDE SEQUENCE [LARGE SCALE GENOMIC DNA]</scope>
    <source>
        <strain evidence="2 3">CCALA 037</strain>
    </source>
</reference>
<organism evidence="2 3">
    <name type="scientific">Chamaesiphon polymorphus CCALA 037</name>
    <dbReference type="NCBI Taxonomy" id="2107692"/>
    <lineage>
        <taxon>Bacteria</taxon>
        <taxon>Bacillati</taxon>
        <taxon>Cyanobacteriota</taxon>
        <taxon>Cyanophyceae</taxon>
        <taxon>Gomontiellales</taxon>
        <taxon>Chamaesiphonaceae</taxon>
        <taxon>Chamaesiphon</taxon>
    </lineage>
</organism>
<comment type="caution">
    <text evidence="2">The sequence shown here is derived from an EMBL/GenBank/DDBJ whole genome shotgun (WGS) entry which is preliminary data.</text>
</comment>
<sequence length="102" mass="12116">MLKIITPIAIAALTVLSIAPQSQAIPINLESILIRPRADGTTKVKAVIGIGTQPDYSNRWEGRGRREWEIQREREAERRRYRYYQRGDRYSDYGREYRRDRY</sequence>
<dbReference type="RefSeq" id="WP_106300397.1">
    <property type="nucleotide sequence ID" value="NZ_PVWO01000025.1"/>
</dbReference>
<gene>
    <name evidence="2" type="ORF">C7B77_03570</name>
</gene>
<name>A0A2T1GLH7_9CYAN</name>
<dbReference type="Proteomes" id="UP000238937">
    <property type="component" value="Unassembled WGS sequence"/>
</dbReference>
<keyword evidence="1" id="KW-0732">Signal</keyword>
<protein>
    <submittedName>
        <fullName evidence="2">Uncharacterized protein</fullName>
    </submittedName>
</protein>
<evidence type="ECO:0000256" key="1">
    <source>
        <dbReference type="SAM" id="SignalP"/>
    </source>
</evidence>
<accession>A0A2T1GLH7</accession>